<dbReference type="CDD" id="cd17574">
    <property type="entry name" value="REC_OmpR"/>
    <property type="match status" value="1"/>
</dbReference>
<dbReference type="OrthoDB" id="9802426at2"/>
<keyword evidence="1 3" id="KW-0238">DNA-binding</keyword>
<organism evidence="6 7">
    <name type="scientific">Thalassotalea mangrovi</name>
    <dbReference type="NCBI Taxonomy" id="2572245"/>
    <lineage>
        <taxon>Bacteria</taxon>
        <taxon>Pseudomonadati</taxon>
        <taxon>Pseudomonadota</taxon>
        <taxon>Gammaproteobacteria</taxon>
        <taxon>Alteromonadales</taxon>
        <taxon>Colwelliaceae</taxon>
        <taxon>Thalassotalea</taxon>
    </lineage>
</organism>
<dbReference type="AlphaFoldDB" id="A0A4U1BAL8"/>
<protein>
    <submittedName>
        <fullName evidence="6">Response regulator transcription factor</fullName>
    </submittedName>
</protein>
<dbReference type="SMART" id="SM00862">
    <property type="entry name" value="Trans_reg_C"/>
    <property type="match status" value="1"/>
</dbReference>
<dbReference type="GO" id="GO:0005829">
    <property type="term" value="C:cytosol"/>
    <property type="evidence" value="ECO:0007669"/>
    <property type="project" value="TreeGrafter"/>
</dbReference>
<keyword evidence="2" id="KW-0597">Phosphoprotein</keyword>
<feature type="DNA-binding region" description="OmpR/PhoB-type" evidence="3">
    <location>
        <begin position="129"/>
        <end position="228"/>
    </location>
</feature>
<dbReference type="Pfam" id="PF00072">
    <property type="entry name" value="Response_reg"/>
    <property type="match status" value="1"/>
</dbReference>
<sequence>MTAKTYTILLIEDDQPLAELVSDYLNDFEFRVTWADNGHDALTQIKRQAFDLILCDIMLPDTNGFDLLPELSTQPHVPILFLTAMTDSSSQVKGLNAGAADYILKPVDPEVLLARIRANIRVVERRTQATTLTLGNLYLDKATAQVTYYGKALDLTAQEFEIFWYFAQRGDDIINRDSLFEDVIGRSYDGKDRAADLRISRLRKKLISVGLEELTIISVRNKGYVFKYWAHLNNA</sequence>
<dbReference type="GO" id="GO:0000976">
    <property type="term" value="F:transcription cis-regulatory region binding"/>
    <property type="evidence" value="ECO:0007669"/>
    <property type="project" value="TreeGrafter"/>
</dbReference>
<evidence type="ECO:0000313" key="6">
    <source>
        <dbReference type="EMBL" id="TKB47455.1"/>
    </source>
</evidence>
<proteinExistence type="predicted"/>
<feature type="domain" description="Response regulatory" evidence="4">
    <location>
        <begin position="7"/>
        <end position="120"/>
    </location>
</feature>
<name>A0A4U1BAL8_9GAMM</name>
<dbReference type="Gene3D" id="6.10.250.690">
    <property type="match status" value="1"/>
</dbReference>
<dbReference type="SUPFAM" id="SSF52172">
    <property type="entry name" value="CheY-like"/>
    <property type="match status" value="1"/>
</dbReference>
<evidence type="ECO:0000313" key="7">
    <source>
        <dbReference type="Proteomes" id="UP000307999"/>
    </source>
</evidence>
<dbReference type="EMBL" id="SWDB01000003">
    <property type="protein sequence ID" value="TKB47455.1"/>
    <property type="molecule type" value="Genomic_DNA"/>
</dbReference>
<keyword evidence="7" id="KW-1185">Reference proteome</keyword>
<dbReference type="RefSeq" id="WP_136734266.1">
    <property type="nucleotide sequence ID" value="NZ_SWDB01000003.1"/>
</dbReference>
<feature type="domain" description="OmpR/PhoB-type" evidence="5">
    <location>
        <begin position="129"/>
        <end position="228"/>
    </location>
</feature>
<dbReference type="SMART" id="SM00448">
    <property type="entry name" value="REC"/>
    <property type="match status" value="1"/>
</dbReference>
<gene>
    <name evidence="6" type="ORF">E8M12_01310</name>
</gene>
<dbReference type="InterPro" id="IPR039420">
    <property type="entry name" value="WalR-like"/>
</dbReference>
<dbReference type="InterPro" id="IPR001789">
    <property type="entry name" value="Sig_transdc_resp-reg_receiver"/>
</dbReference>
<accession>A0A4U1BAL8</accession>
<dbReference type="PANTHER" id="PTHR48111">
    <property type="entry name" value="REGULATOR OF RPOS"/>
    <property type="match status" value="1"/>
</dbReference>
<dbReference type="GO" id="GO:0006355">
    <property type="term" value="P:regulation of DNA-templated transcription"/>
    <property type="evidence" value="ECO:0007669"/>
    <property type="project" value="InterPro"/>
</dbReference>
<evidence type="ECO:0000259" key="5">
    <source>
        <dbReference type="PROSITE" id="PS51755"/>
    </source>
</evidence>
<feature type="modified residue" description="4-aspartylphosphate" evidence="2">
    <location>
        <position position="56"/>
    </location>
</feature>
<dbReference type="InterPro" id="IPR036388">
    <property type="entry name" value="WH-like_DNA-bd_sf"/>
</dbReference>
<dbReference type="PANTHER" id="PTHR48111:SF47">
    <property type="entry name" value="TRANSCRIPTIONAL REGULATORY PROTEIN RSTA"/>
    <property type="match status" value="1"/>
</dbReference>
<dbReference type="Proteomes" id="UP000307999">
    <property type="component" value="Unassembled WGS sequence"/>
</dbReference>
<evidence type="ECO:0000256" key="2">
    <source>
        <dbReference type="PROSITE-ProRule" id="PRU00169"/>
    </source>
</evidence>
<dbReference type="Gene3D" id="3.40.50.2300">
    <property type="match status" value="1"/>
</dbReference>
<dbReference type="Gene3D" id="1.10.10.10">
    <property type="entry name" value="Winged helix-like DNA-binding domain superfamily/Winged helix DNA-binding domain"/>
    <property type="match status" value="1"/>
</dbReference>
<dbReference type="CDD" id="cd00383">
    <property type="entry name" value="trans_reg_C"/>
    <property type="match status" value="1"/>
</dbReference>
<dbReference type="InterPro" id="IPR011006">
    <property type="entry name" value="CheY-like_superfamily"/>
</dbReference>
<evidence type="ECO:0000259" key="4">
    <source>
        <dbReference type="PROSITE" id="PS50110"/>
    </source>
</evidence>
<reference evidence="6 7" key="1">
    <citation type="submission" date="2019-04" db="EMBL/GenBank/DDBJ databases">
        <title>Thalassotalea guangxiensis sp. nov., isolated from sediment of the coastal wetland.</title>
        <authorList>
            <person name="Zheng S."/>
            <person name="Zhang D."/>
        </authorList>
    </citation>
    <scope>NUCLEOTIDE SEQUENCE [LARGE SCALE GENOMIC DNA]</scope>
    <source>
        <strain evidence="6 7">ZS-4</strain>
    </source>
</reference>
<evidence type="ECO:0000256" key="3">
    <source>
        <dbReference type="PROSITE-ProRule" id="PRU01091"/>
    </source>
</evidence>
<dbReference type="GO" id="GO:0000156">
    <property type="term" value="F:phosphorelay response regulator activity"/>
    <property type="evidence" value="ECO:0007669"/>
    <property type="project" value="TreeGrafter"/>
</dbReference>
<dbReference type="InterPro" id="IPR001867">
    <property type="entry name" value="OmpR/PhoB-type_DNA-bd"/>
</dbReference>
<dbReference type="Pfam" id="PF00486">
    <property type="entry name" value="Trans_reg_C"/>
    <property type="match status" value="1"/>
</dbReference>
<evidence type="ECO:0000256" key="1">
    <source>
        <dbReference type="ARBA" id="ARBA00023125"/>
    </source>
</evidence>
<dbReference type="PROSITE" id="PS50110">
    <property type="entry name" value="RESPONSE_REGULATORY"/>
    <property type="match status" value="1"/>
</dbReference>
<dbReference type="GO" id="GO:0032993">
    <property type="term" value="C:protein-DNA complex"/>
    <property type="evidence" value="ECO:0007669"/>
    <property type="project" value="TreeGrafter"/>
</dbReference>
<dbReference type="PROSITE" id="PS51755">
    <property type="entry name" value="OMPR_PHOB"/>
    <property type="match status" value="1"/>
</dbReference>
<comment type="caution">
    <text evidence="6">The sequence shown here is derived from an EMBL/GenBank/DDBJ whole genome shotgun (WGS) entry which is preliminary data.</text>
</comment>